<feature type="region of interest" description="Disordered" evidence="4">
    <location>
        <begin position="363"/>
        <end position="402"/>
    </location>
</feature>
<evidence type="ECO:0000259" key="6">
    <source>
        <dbReference type="Pfam" id="PF25990"/>
    </source>
</evidence>
<organism evidence="7 8">
    <name type="scientific">Butyricicoccus intestinisimiae</name>
    <dbReference type="NCBI Taxonomy" id="2841509"/>
    <lineage>
        <taxon>Bacteria</taxon>
        <taxon>Bacillati</taxon>
        <taxon>Bacillota</taxon>
        <taxon>Clostridia</taxon>
        <taxon>Eubacteriales</taxon>
        <taxon>Butyricicoccaceae</taxon>
        <taxon>Butyricicoccus</taxon>
    </lineage>
</organism>
<accession>A0ABS6ENH6</accession>
<keyword evidence="5" id="KW-0732">Signal</keyword>
<dbReference type="EMBL" id="JAHLQI010000001">
    <property type="protein sequence ID" value="MBU5489058.1"/>
    <property type="molecule type" value="Genomic_DNA"/>
</dbReference>
<evidence type="ECO:0000256" key="4">
    <source>
        <dbReference type="SAM" id="MobiDB-lite"/>
    </source>
</evidence>
<evidence type="ECO:0000256" key="5">
    <source>
        <dbReference type="SAM" id="SignalP"/>
    </source>
</evidence>
<dbReference type="RefSeq" id="WP_216468677.1">
    <property type="nucleotide sequence ID" value="NZ_JAHLQI010000001.1"/>
</dbReference>
<evidence type="ECO:0000313" key="8">
    <source>
        <dbReference type="Proteomes" id="UP000783588"/>
    </source>
</evidence>
<dbReference type="Pfam" id="PF25990">
    <property type="entry name" value="Beta-barrel_YknX"/>
    <property type="match status" value="1"/>
</dbReference>
<keyword evidence="2 3" id="KW-0175">Coiled coil</keyword>
<dbReference type="PROSITE" id="PS51257">
    <property type="entry name" value="PROKAR_LIPOPROTEIN"/>
    <property type="match status" value="1"/>
</dbReference>
<proteinExistence type="predicted"/>
<feature type="coiled-coil region" evidence="3">
    <location>
        <begin position="89"/>
        <end position="173"/>
    </location>
</feature>
<feature type="chain" id="PRO_5045954090" evidence="5">
    <location>
        <begin position="24"/>
        <end position="402"/>
    </location>
</feature>
<feature type="domain" description="YknX-like beta-barrel" evidence="6">
    <location>
        <begin position="204"/>
        <end position="290"/>
    </location>
</feature>
<reference evidence="7 8" key="1">
    <citation type="submission" date="2021-06" db="EMBL/GenBank/DDBJ databases">
        <authorList>
            <person name="Sun Q."/>
            <person name="Li D."/>
        </authorList>
    </citation>
    <scope>NUCLEOTIDE SEQUENCE [LARGE SCALE GENOMIC DNA]</scope>
    <source>
        <strain evidence="7 8">MSJd-7</strain>
    </source>
</reference>
<protein>
    <submittedName>
        <fullName evidence="7">HlyD family efflux transporter periplasmic adaptor subunit</fullName>
    </submittedName>
</protein>
<dbReference type="InterPro" id="IPR058636">
    <property type="entry name" value="Beta-barrel_YknX"/>
</dbReference>
<dbReference type="PANTHER" id="PTHR32347">
    <property type="entry name" value="EFFLUX SYSTEM COMPONENT YKNX-RELATED"/>
    <property type="match status" value="1"/>
</dbReference>
<sequence length="402" mass="43626">MKKHILGGCLAASLLLLCGCGSGTINQTVYVQSVGDILGYDTTASQFSGVVESSKAQKIEKDDDKTIDEVKVQQGDSVKKGQVLFSYNKDSLQISVDSAKLEIESIQNKITSYQQQITQLKKDKKSAGKSEQLSYNLQIQEAQLDLTSEQYNLKKKQKELEDLQKNLQNADVVAEADGVVQSISTGKSSDGSDTFMTILQTGAYKIKGKVSELEVGDLEKGAEVTIHSRIDESKTWAGTISQVDTEGAVSESDDSSMGNDQNADNTASKYTFYVVPNTQDDMMIGQHVYITLGSQETDKGIWLNADYVVQDGDDTYVWLANNEGKLEKHHVTIGRHNEETNTYEITDGLTLRDYLAFPTDTCKEGEKTTVSNAGDSGESEDSSADTSGDMGSAAMPAEEGAS</sequence>
<dbReference type="InterPro" id="IPR050465">
    <property type="entry name" value="UPF0194_transport"/>
</dbReference>
<comment type="subcellular location">
    <subcellularLocation>
        <location evidence="1">Cell envelope</location>
    </subcellularLocation>
</comment>
<feature type="signal peptide" evidence="5">
    <location>
        <begin position="1"/>
        <end position="23"/>
    </location>
</feature>
<evidence type="ECO:0000256" key="1">
    <source>
        <dbReference type="ARBA" id="ARBA00004196"/>
    </source>
</evidence>
<keyword evidence="8" id="KW-1185">Reference proteome</keyword>
<name>A0ABS6ENH6_9FIRM</name>
<evidence type="ECO:0000313" key="7">
    <source>
        <dbReference type="EMBL" id="MBU5489058.1"/>
    </source>
</evidence>
<comment type="caution">
    <text evidence="7">The sequence shown here is derived from an EMBL/GenBank/DDBJ whole genome shotgun (WGS) entry which is preliminary data.</text>
</comment>
<dbReference type="Proteomes" id="UP000783588">
    <property type="component" value="Unassembled WGS sequence"/>
</dbReference>
<dbReference type="PANTHER" id="PTHR32347:SF14">
    <property type="entry name" value="EFFLUX SYSTEM COMPONENT YKNX-RELATED"/>
    <property type="match status" value="1"/>
</dbReference>
<evidence type="ECO:0000256" key="2">
    <source>
        <dbReference type="ARBA" id="ARBA00023054"/>
    </source>
</evidence>
<feature type="region of interest" description="Disordered" evidence="4">
    <location>
        <begin position="241"/>
        <end position="263"/>
    </location>
</feature>
<evidence type="ECO:0000256" key="3">
    <source>
        <dbReference type="SAM" id="Coils"/>
    </source>
</evidence>
<gene>
    <name evidence="7" type="ORF">KQI75_00195</name>
</gene>